<dbReference type="InterPro" id="IPR023419">
    <property type="entry name" value="Transthyretin_CS"/>
</dbReference>
<dbReference type="InterPro" id="IPR023418">
    <property type="entry name" value="Thyroxine_BS"/>
</dbReference>
<evidence type="ECO:0000256" key="2">
    <source>
        <dbReference type="ARBA" id="ARBA00002704"/>
    </source>
</evidence>
<evidence type="ECO:0000313" key="11">
    <source>
        <dbReference type="Proteomes" id="UP000501849"/>
    </source>
</evidence>
<dbReference type="PROSITE" id="PS00769">
    <property type="entry name" value="TRANSTHYRETIN_2"/>
    <property type="match status" value="1"/>
</dbReference>
<proteinExistence type="inferred from homology"/>
<evidence type="ECO:0000256" key="4">
    <source>
        <dbReference type="ARBA" id="ARBA00011881"/>
    </source>
</evidence>
<evidence type="ECO:0000256" key="8">
    <source>
        <dbReference type="RuleBase" id="RU361270"/>
    </source>
</evidence>
<dbReference type="EC" id="3.5.2.17" evidence="8"/>
<evidence type="ECO:0000259" key="9">
    <source>
        <dbReference type="SMART" id="SM00095"/>
    </source>
</evidence>
<comment type="function">
    <text evidence="2">Catalyzes the hydrolysis of 5-hydroxyisourate (HIU) to 2-oxo-4-hydroxy-4-carboxy-5-ureidoimidazoline (OHCU).</text>
</comment>
<name>A0A6H0S5T9_9MYCO</name>
<dbReference type="PRINTS" id="PR00189">
    <property type="entry name" value="TRNSTHYRETIN"/>
</dbReference>
<dbReference type="Proteomes" id="UP000501849">
    <property type="component" value="Chromosome"/>
</dbReference>
<organism evidence="10 11">
    <name type="scientific">Mycolicibacterium frederiksbergense</name>
    <dbReference type="NCBI Taxonomy" id="117567"/>
    <lineage>
        <taxon>Bacteria</taxon>
        <taxon>Bacillati</taxon>
        <taxon>Actinomycetota</taxon>
        <taxon>Actinomycetes</taxon>
        <taxon>Mycobacteriales</taxon>
        <taxon>Mycobacteriaceae</taxon>
        <taxon>Mycolicibacterium</taxon>
    </lineage>
</organism>
<dbReference type="Pfam" id="PF00576">
    <property type="entry name" value="Transthyretin"/>
    <property type="match status" value="1"/>
</dbReference>
<comment type="catalytic activity">
    <reaction evidence="1 8">
        <text>5-hydroxyisourate + H2O = 5-hydroxy-2-oxo-4-ureido-2,5-dihydro-1H-imidazole-5-carboxylate + H(+)</text>
        <dbReference type="Rhea" id="RHEA:23736"/>
        <dbReference type="ChEBI" id="CHEBI:15377"/>
        <dbReference type="ChEBI" id="CHEBI:15378"/>
        <dbReference type="ChEBI" id="CHEBI:18072"/>
        <dbReference type="ChEBI" id="CHEBI:58639"/>
        <dbReference type="EC" id="3.5.2.17"/>
    </reaction>
</comment>
<dbReference type="AlphaFoldDB" id="A0A6H0S5T9"/>
<comment type="subunit">
    <text evidence="4 8">Homotetramer.</text>
</comment>
<reference evidence="10 11" key="1">
    <citation type="submission" date="2019-04" db="EMBL/GenBank/DDBJ databases">
        <title>Draft, Whole-Genome Sequence of the Anthracene-degrading Mycobacterium frederiksbergense LB501T, Isolated from a Polycyclic Aromatic Hydrocarbon (PAH)-Contaminated Soil.</title>
        <authorList>
            <person name="Augelletti F."/>
        </authorList>
    </citation>
    <scope>NUCLEOTIDE SEQUENCE [LARGE SCALE GENOMIC DNA]</scope>
    <source>
        <strain evidence="10 11">LB 501T</strain>
    </source>
</reference>
<feature type="binding site" evidence="7">
    <location>
        <position position="6"/>
    </location>
    <ligand>
        <name>substrate</name>
    </ligand>
</feature>
<feature type="binding site" evidence="7">
    <location>
        <position position="102"/>
    </location>
    <ligand>
        <name>substrate</name>
    </ligand>
</feature>
<dbReference type="RefSeq" id="WP_168143165.1">
    <property type="nucleotide sequence ID" value="NZ_CBCSDT010000016.1"/>
</dbReference>
<evidence type="ECO:0000256" key="6">
    <source>
        <dbReference type="ARBA" id="ARBA00022801"/>
    </source>
</evidence>
<dbReference type="SUPFAM" id="SSF49472">
    <property type="entry name" value="Transthyretin (synonym: prealbumin)"/>
    <property type="match status" value="1"/>
</dbReference>
<dbReference type="PANTHER" id="PTHR10395:SF7">
    <property type="entry name" value="5-HYDROXYISOURATE HYDROLASE"/>
    <property type="match status" value="1"/>
</dbReference>
<keyword evidence="5 8" id="KW-0659">Purine metabolism</keyword>
<gene>
    <name evidence="10" type="primary">uraH</name>
    <name evidence="10" type="ORF">EXE63_18840</name>
</gene>
<evidence type="ECO:0000313" key="10">
    <source>
        <dbReference type="EMBL" id="QIV82708.1"/>
    </source>
</evidence>
<dbReference type="NCBIfam" id="TIGR02962">
    <property type="entry name" value="hdxy_isourate"/>
    <property type="match status" value="1"/>
</dbReference>
<dbReference type="GO" id="GO:0033971">
    <property type="term" value="F:hydroxyisourate hydrolase activity"/>
    <property type="evidence" value="ECO:0007669"/>
    <property type="project" value="UniProtKB-EC"/>
</dbReference>
<dbReference type="SMART" id="SM00095">
    <property type="entry name" value="TR_THY"/>
    <property type="match status" value="1"/>
</dbReference>
<evidence type="ECO:0000256" key="5">
    <source>
        <dbReference type="ARBA" id="ARBA00022631"/>
    </source>
</evidence>
<dbReference type="KEGG" id="mfre:EXE63_18840"/>
<dbReference type="Gene3D" id="2.60.40.180">
    <property type="entry name" value="Transthyretin/hydroxyisourate hydrolase domain"/>
    <property type="match status" value="1"/>
</dbReference>
<keyword evidence="6 8" id="KW-0378">Hydrolase</keyword>
<evidence type="ECO:0000256" key="1">
    <source>
        <dbReference type="ARBA" id="ARBA00001043"/>
    </source>
</evidence>
<dbReference type="InterPro" id="IPR023416">
    <property type="entry name" value="Transthyretin/HIU_hydrolase_d"/>
</dbReference>
<dbReference type="PANTHER" id="PTHR10395">
    <property type="entry name" value="URICASE AND TRANSTHYRETIN-RELATED"/>
    <property type="match status" value="1"/>
</dbReference>
<feature type="binding site" evidence="7">
    <location>
        <position position="40"/>
    </location>
    <ligand>
        <name>substrate</name>
    </ligand>
</feature>
<dbReference type="GO" id="GO:0006144">
    <property type="term" value="P:purine nucleobase metabolic process"/>
    <property type="evidence" value="ECO:0007669"/>
    <property type="project" value="UniProtKB-KW"/>
</dbReference>
<sequence>MTLSTHVLDATTGRPAAGVVVTLTAAGTRVADGITDVDGRIAGLGAELAAGVYRLHFDTGAYFAAEGINGFYPEVVIAFEITDLTGHYHVPLLLSPYSYSTYRGS</sequence>
<dbReference type="PROSITE" id="PS00768">
    <property type="entry name" value="TRANSTHYRETIN_1"/>
    <property type="match status" value="1"/>
</dbReference>
<protein>
    <recommendedName>
        <fullName evidence="8">5-hydroxyisourate hydrolase</fullName>
        <shortName evidence="8">HIU hydrolase</shortName>
        <shortName evidence="8">HIUHase</shortName>
        <ecNumber evidence="8">3.5.2.17</ecNumber>
    </recommendedName>
</protein>
<dbReference type="InterPro" id="IPR036817">
    <property type="entry name" value="Transthyretin/HIU_hydrolase_sf"/>
</dbReference>
<dbReference type="CDD" id="cd05822">
    <property type="entry name" value="TLP_HIUase"/>
    <property type="match status" value="1"/>
</dbReference>
<keyword evidence="11" id="KW-1185">Reference proteome</keyword>
<dbReference type="InterPro" id="IPR000895">
    <property type="entry name" value="Transthyretin/HIU_hydrolase"/>
</dbReference>
<feature type="domain" description="Transthyretin/hydroxyisourate hydrolase" evidence="9">
    <location>
        <begin position="1"/>
        <end position="104"/>
    </location>
</feature>
<evidence type="ECO:0000256" key="3">
    <source>
        <dbReference type="ARBA" id="ARBA00009850"/>
    </source>
</evidence>
<comment type="similarity">
    <text evidence="3 8">Belongs to the transthyretin family. 5-hydroxyisourate hydrolase subfamily.</text>
</comment>
<evidence type="ECO:0000256" key="7">
    <source>
        <dbReference type="PIRSR" id="PIRSR600895-51"/>
    </source>
</evidence>
<dbReference type="EMBL" id="CP038799">
    <property type="protein sequence ID" value="QIV82708.1"/>
    <property type="molecule type" value="Genomic_DNA"/>
</dbReference>
<accession>A0A6H0S5T9</accession>
<dbReference type="InterPro" id="IPR014306">
    <property type="entry name" value="Hydroxyisourate_hydrolase"/>
</dbReference>